<reference evidence="2 3" key="1">
    <citation type="submission" date="2023-05" db="EMBL/GenBank/DDBJ databases">
        <title>Pseudodonghicola sp. nov.</title>
        <authorList>
            <person name="Huang J."/>
        </authorList>
    </citation>
    <scope>NUCLEOTIDE SEQUENCE [LARGE SCALE GENOMIC DNA]</scope>
    <source>
        <strain evidence="2 3">IC7</strain>
    </source>
</reference>
<dbReference type="EMBL" id="JASNJD010000001">
    <property type="protein sequence ID" value="MDK3016146.1"/>
    <property type="molecule type" value="Genomic_DNA"/>
</dbReference>
<gene>
    <name evidence="2" type="ORF">QO033_00575</name>
</gene>
<name>A0ABT7EUX4_9RHOB</name>
<feature type="domain" description="Flavodoxin" evidence="1">
    <location>
        <begin position="4"/>
        <end position="150"/>
    </location>
</feature>
<dbReference type="Gene3D" id="3.40.50.360">
    <property type="match status" value="1"/>
</dbReference>
<dbReference type="InterPro" id="IPR029039">
    <property type="entry name" value="Flavoprotein-like_sf"/>
</dbReference>
<dbReference type="PANTHER" id="PTHR38030">
    <property type="entry name" value="PROTOPORPHYRINOGEN IX DEHYDROGENASE [MENAQUINONE]"/>
    <property type="match status" value="1"/>
</dbReference>
<comment type="caution">
    <text evidence="2">The sequence shown here is derived from an EMBL/GenBank/DDBJ whole genome shotgun (WGS) entry which is preliminary data.</text>
</comment>
<evidence type="ECO:0000259" key="1">
    <source>
        <dbReference type="Pfam" id="PF12724"/>
    </source>
</evidence>
<dbReference type="InterPro" id="IPR052200">
    <property type="entry name" value="Protoporphyrinogen_IX_DH"/>
</dbReference>
<evidence type="ECO:0000313" key="3">
    <source>
        <dbReference type="Proteomes" id="UP001243757"/>
    </source>
</evidence>
<dbReference type="Proteomes" id="UP001243757">
    <property type="component" value="Unassembled WGS sequence"/>
</dbReference>
<accession>A0ABT7EUX4</accession>
<evidence type="ECO:0000313" key="2">
    <source>
        <dbReference type="EMBL" id="MDK3016146.1"/>
    </source>
</evidence>
<keyword evidence="3" id="KW-1185">Reference proteome</keyword>
<dbReference type="InterPro" id="IPR026816">
    <property type="entry name" value="Flavodoxin_dom"/>
</dbReference>
<organism evidence="2 3">
    <name type="scientific">Pseudodonghicola flavimaris</name>
    <dbReference type="NCBI Taxonomy" id="3050036"/>
    <lineage>
        <taxon>Bacteria</taxon>
        <taxon>Pseudomonadati</taxon>
        <taxon>Pseudomonadota</taxon>
        <taxon>Alphaproteobacteria</taxon>
        <taxon>Rhodobacterales</taxon>
        <taxon>Paracoccaceae</taxon>
        <taxon>Pseudodonghicola</taxon>
    </lineage>
</organism>
<sequence>MRVLICYASTEGQTRKICRFCAEQLIAHGHSVEMLPVAEAGEIALAPFDAAILAGSVHLGRLQAPLSAFAADHALALNRLPTLFLVVSLAIASGEAEDRAELDRIAAEFCAGGGWRPGRILHVAGAFRFSEYDVFRSLAMRWIARRRGQQVDPHQDREYTDWPALAEALAEWAGPGA</sequence>
<dbReference type="RefSeq" id="WP_284478968.1">
    <property type="nucleotide sequence ID" value="NZ_JASNJD010000001.1"/>
</dbReference>
<proteinExistence type="predicted"/>
<protein>
    <submittedName>
        <fullName evidence="2">Flavodoxin domain-containing protein</fullName>
    </submittedName>
</protein>
<dbReference type="Pfam" id="PF12724">
    <property type="entry name" value="Flavodoxin_5"/>
    <property type="match status" value="1"/>
</dbReference>
<dbReference type="SUPFAM" id="SSF52218">
    <property type="entry name" value="Flavoproteins"/>
    <property type="match status" value="1"/>
</dbReference>
<dbReference type="PANTHER" id="PTHR38030:SF2">
    <property type="entry name" value="PROTOPORPHYRINOGEN IX DEHYDROGENASE [QUINONE]"/>
    <property type="match status" value="1"/>
</dbReference>